<evidence type="ECO:0008006" key="3">
    <source>
        <dbReference type="Google" id="ProtNLM"/>
    </source>
</evidence>
<protein>
    <recommendedName>
        <fullName evidence="3">Lipoprotein</fullName>
    </recommendedName>
</protein>
<dbReference type="Proteomes" id="UP001549799">
    <property type="component" value="Unassembled WGS sequence"/>
</dbReference>
<dbReference type="EMBL" id="JBEXAE010000001">
    <property type="protein sequence ID" value="MET6989621.1"/>
    <property type="molecule type" value="Genomic_DNA"/>
</dbReference>
<sequence>MKIQILLFIFVLPMISCSQRTADISKVKSINYTASTRGFYLNIEINEENILIERTRESDTSISKSLSDEKWQHLITLISKFDVRNLDKMASTSNRSQVDASAIAILEVETENHLYSCSFDHGSPPEALKGLMEYMLTLSESIE</sequence>
<gene>
    <name evidence="1" type="ORF">ABXZ36_03050</name>
</gene>
<accession>A0ABV2SR37</accession>
<dbReference type="RefSeq" id="WP_354613993.1">
    <property type="nucleotide sequence ID" value="NZ_JBEXAE010000001.1"/>
</dbReference>
<name>A0ABV2SR37_9FLAO</name>
<keyword evidence="2" id="KW-1185">Reference proteome</keyword>
<proteinExistence type="predicted"/>
<comment type="caution">
    <text evidence="1">The sequence shown here is derived from an EMBL/GenBank/DDBJ whole genome shotgun (WGS) entry which is preliminary data.</text>
</comment>
<evidence type="ECO:0000313" key="2">
    <source>
        <dbReference type="Proteomes" id="UP001549799"/>
    </source>
</evidence>
<organism evidence="1 2">
    <name type="scientific">Sediminicola arcticus</name>
    <dbReference type="NCBI Taxonomy" id="1574308"/>
    <lineage>
        <taxon>Bacteria</taxon>
        <taxon>Pseudomonadati</taxon>
        <taxon>Bacteroidota</taxon>
        <taxon>Flavobacteriia</taxon>
        <taxon>Flavobacteriales</taxon>
        <taxon>Flavobacteriaceae</taxon>
        <taxon>Sediminicola</taxon>
    </lineage>
</organism>
<reference evidence="1 2" key="1">
    <citation type="submission" date="2024-07" db="EMBL/GenBank/DDBJ databases">
        <title>The genome sequence of type strain Sediminicola arcticus GDMCC 1.2805.</title>
        <authorList>
            <person name="Liu Y."/>
        </authorList>
    </citation>
    <scope>NUCLEOTIDE SEQUENCE [LARGE SCALE GENOMIC DNA]</scope>
    <source>
        <strain evidence="1 2">GDMCC 1.2805</strain>
    </source>
</reference>
<evidence type="ECO:0000313" key="1">
    <source>
        <dbReference type="EMBL" id="MET6989621.1"/>
    </source>
</evidence>